<dbReference type="GeneID" id="80020331"/>
<dbReference type="RefSeq" id="YP_010755661.1">
    <property type="nucleotide sequence ID" value="NC_073473.1"/>
</dbReference>
<accession>A0A7T0Q3E9</accession>
<sequence length="179" mass="19778">MTGSEITSVTGTAVVTSGVERQLAVSHWLLTATEDRDLARNQWAEGGVALLSTGGVFSALRVPADLVWALAGTEDLAEVDVYLGRTLSGPVFMDLHSHLYYFLVPASFAWRFNHREFPGVECRGRGDFLGVPDVRLIVPRGRSYWCVPMESPGALCFPRDVEAFVRAARKVRHTEDVNR</sequence>
<dbReference type="EMBL" id="MW291017">
    <property type="protein sequence ID" value="QPL14074.1"/>
    <property type="molecule type" value="Genomic_DNA"/>
</dbReference>
<name>A0A7T0Q3E9_9CAUD</name>
<dbReference type="Proteomes" id="UP000595090">
    <property type="component" value="Segment"/>
</dbReference>
<gene>
    <name evidence="1" type="primary">45</name>
    <name evidence="1" type="ORF">SEA_TURKISHDELIGHT_45</name>
</gene>
<organism evidence="1 2">
    <name type="scientific">Streptomyces phage TurkishDelight</name>
    <dbReference type="NCBI Taxonomy" id="2793708"/>
    <lineage>
        <taxon>Viruses</taxon>
        <taxon>Duplodnaviria</taxon>
        <taxon>Heunggongvirae</taxon>
        <taxon>Uroviricota</taxon>
        <taxon>Caudoviricetes</taxon>
        <taxon>Dolmabahcevirus</taxon>
        <taxon>Dolmabahcevirus turkishdelight</taxon>
    </lineage>
</organism>
<evidence type="ECO:0000313" key="2">
    <source>
        <dbReference type="Proteomes" id="UP000595090"/>
    </source>
</evidence>
<protein>
    <submittedName>
        <fullName evidence="1">Uncharacterized protein</fullName>
    </submittedName>
</protein>
<evidence type="ECO:0000313" key="1">
    <source>
        <dbReference type="EMBL" id="QPL14074.1"/>
    </source>
</evidence>
<proteinExistence type="predicted"/>
<keyword evidence="2" id="KW-1185">Reference proteome</keyword>
<reference evidence="1 2" key="1">
    <citation type="submission" date="2020-11" db="EMBL/GenBank/DDBJ databases">
        <authorList>
            <person name="Asamoah-Frimpong E.A."/>
            <person name="Attaran A."/>
            <person name="Berhane B."/>
            <person name="Boone B.K."/>
            <person name="Cesta G."/>
            <person name="Chorbajian C."/>
            <person name="Cowan J.T."/>
            <person name="Datu D.V."/>
            <person name="Der L."/>
            <person name="Egbunine A.O."/>
            <person name="Giampietro H."/>
            <person name="Gunnison R.P."/>
            <person name="Joseph M.A."/>
            <person name="Kiewe T."/>
            <person name="Oboh E.C."/>
            <person name="O'Neill K."/>
            <person name="Oxlaj J.A."/>
            <person name="Patel A.K."/>
            <person name="Saqaf K."/>
            <person name="Vuong K."/>
            <person name="Walker C."/>
            <person name="Wikina T."/>
            <person name="Yan T."/>
            <person name="Avazpour P."/>
            <person name="Kim F.M."/>
            <person name="Mason K.J."/>
            <person name="Nguyen D.A."/>
            <person name="Pettit S.M."/>
            <person name="Zhou O.J."/>
            <person name="Brissett D.L."/>
            <person name="Gualtieri C."/>
            <person name="Hufford T.M."/>
            <person name="Ko J.M."/>
            <person name="Novak J.K."/>
            <person name="Smith Z.M."/>
            <person name="Erill I."/>
            <person name="Caruso S.M."/>
            <person name="Garlena R.A."/>
            <person name="Russell D.A."/>
            <person name="Pope W.H."/>
            <person name="Jacobs-Sera D."/>
            <person name="Hatfull G.F."/>
        </authorList>
    </citation>
    <scope>NUCLEOTIDE SEQUENCE [LARGE SCALE GENOMIC DNA]</scope>
</reference>
<dbReference type="KEGG" id="vg:80020331"/>